<accession>A0ABS4ADH6</accession>
<sequence>MKPDRHPGVVVTDADELRRVVAGAAAHAVLELAGSLMLTESLRIERPLHLRAASGPRPVLSLSGDACVMLAAGAGGSSLTGIALTGRGHRARPLLEMRSAAGCVLRDLLLTEGEGAGLDAGHCDGLVLRNVILTELGLQGAAFTACAALDAELALSGIGRRARSAAVTLQGGSGVLRVRAADVSGNAIALQPGDDDKDAAHQVELQASQCFRGLAVMGQAERVVKGTLAQVVAEEMEDCAVLLSNCRAVTLDLHARKGAALHMGGAAGARECRVTLRSDRPGQIVQRGGSGANIVVEEPLSAWPAGEPPPRHASWQAHSVEETCHICGWHGRFRRTHRLLRETFACPACRATLRYRAQAAALLSAVAGGGHATLKALAESGWFEGSAVFEPGQSGPLRPYLSRAGRYHASVFRSGIPSGEMVNGVECQDLTATSFADASFDLVVTSDIMEHVRRPERAWAEIRRILKPGGFHVFSIPLMAPMPRRSVARVDTTGDADIHLLPPVYHGDGAGGLSLVYTDFGADLLDKLAAHGLPTQALPYPGGDPVCGPVLSFVSRRDP</sequence>
<evidence type="ECO:0000313" key="3">
    <source>
        <dbReference type="Proteomes" id="UP000681594"/>
    </source>
</evidence>
<evidence type="ECO:0000313" key="2">
    <source>
        <dbReference type="EMBL" id="MBP0445065.1"/>
    </source>
</evidence>
<keyword evidence="3" id="KW-1185">Reference proteome</keyword>
<gene>
    <name evidence="2" type="ORF">J8J14_09755</name>
</gene>
<keyword evidence="2" id="KW-0808">Transferase</keyword>
<dbReference type="InterPro" id="IPR029063">
    <property type="entry name" value="SAM-dependent_MTases_sf"/>
</dbReference>
<organism evidence="2 3">
    <name type="scientific">Pararoseomonas baculiformis</name>
    <dbReference type="NCBI Taxonomy" id="2820812"/>
    <lineage>
        <taxon>Bacteria</taxon>
        <taxon>Pseudomonadati</taxon>
        <taxon>Pseudomonadota</taxon>
        <taxon>Alphaproteobacteria</taxon>
        <taxon>Acetobacterales</taxon>
        <taxon>Acetobacteraceae</taxon>
        <taxon>Pararoseomonas</taxon>
    </lineage>
</organism>
<keyword evidence="2" id="KW-0489">Methyltransferase</keyword>
<dbReference type="GO" id="GO:0032259">
    <property type="term" value="P:methylation"/>
    <property type="evidence" value="ECO:0007669"/>
    <property type="project" value="UniProtKB-KW"/>
</dbReference>
<proteinExistence type="predicted"/>
<dbReference type="EMBL" id="JAGIZB010000007">
    <property type="protein sequence ID" value="MBP0445065.1"/>
    <property type="molecule type" value="Genomic_DNA"/>
</dbReference>
<dbReference type="SUPFAM" id="SSF53335">
    <property type="entry name" value="S-adenosyl-L-methionine-dependent methyltransferases"/>
    <property type="match status" value="1"/>
</dbReference>
<dbReference type="Proteomes" id="UP000681594">
    <property type="component" value="Unassembled WGS sequence"/>
</dbReference>
<dbReference type="GO" id="GO:0008168">
    <property type="term" value="F:methyltransferase activity"/>
    <property type="evidence" value="ECO:0007669"/>
    <property type="project" value="UniProtKB-KW"/>
</dbReference>
<protein>
    <submittedName>
        <fullName evidence="2">Class I SAM-dependent methyltransferase</fullName>
    </submittedName>
</protein>
<dbReference type="InterPro" id="IPR013216">
    <property type="entry name" value="Methyltransf_11"/>
</dbReference>
<evidence type="ECO:0000259" key="1">
    <source>
        <dbReference type="Pfam" id="PF08241"/>
    </source>
</evidence>
<dbReference type="Gene3D" id="3.40.50.150">
    <property type="entry name" value="Vaccinia Virus protein VP39"/>
    <property type="match status" value="1"/>
</dbReference>
<name>A0ABS4ADH6_9PROT</name>
<reference evidence="2 3" key="1">
    <citation type="submission" date="2021-03" db="EMBL/GenBank/DDBJ databases">
        <authorList>
            <person name="So Y."/>
        </authorList>
    </citation>
    <scope>NUCLEOTIDE SEQUENCE [LARGE SCALE GENOMIC DNA]</scope>
    <source>
        <strain evidence="2 3">SSH11</strain>
    </source>
</reference>
<comment type="caution">
    <text evidence="2">The sequence shown here is derived from an EMBL/GenBank/DDBJ whole genome shotgun (WGS) entry which is preliminary data.</text>
</comment>
<dbReference type="Pfam" id="PF08241">
    <property type="entry name" value="Methyltransf_11"/>
    <property type="match status" value="1"/>
</dbReference>
<feature type="domain" description="Methyltransferase type 11" evidence="1">
    <location>
        <begin position="426"/>
        <end position="474"/>
    </location>
</feature>